<dbReference type="EMBL" id="LRPC01000028">
    <property type="protein sequence ID" value="KYG73681.1"/>
    <property type="molecule type" value="Genomic_DNA"/>
</dbReference>
<dbReference type="InterPro" id="IPR000352">
    <property type="entry name" value="Pep_chain_release_fac_I"/>
</dbReference>
<protein>
    <submittedName>
        <fullName evidence="3">Peptide chain release factor 1</fullName>
    </submittedName>
</protein>
<feature type="region of interest" description="Disordered" evidence="1">
    <location>
        <begin position="1"/>
        <end position="32"/>
    </location>
</feature>
<dbReference type="GO" id="GO:0004045">
    <property type="term" value="F:peptidyl-tRNA hydrolase activity"/>
    <property type="evidence" value="ECO:0007669"/>
    <property type="project" value="TreeGrafter"/>
</dbReference>
<feature type="domain" description="Prokaryotic-type class I peptide chain release factors" evidence="2">
    <location>
        <begin position="14"/>
        <end position="124"/>
    </location>
</feature>
<organism evidence="3 4">
    <name type="scientific">Roseivirga spongicola</name>
    <dbReference type="NCBI Taxonomy" id="333140"/>
    <lineage>
        <taxon>Bacteria</taxon>
        <taxon>Pseudomonadati</taxon>
        <taxon>Bacteroidota</taxon>
        <taxon>Cytophagia</taxon>
        <taxon>Cytophagales</taxon>
        <taxon>Roseivirgaceae</taxon>
        <taxon>Roseivirga</taxon>
    </lineage>
</organism>
<dbReference type="Gene3D" id="3.30.160.20">
    <property type="match status" value="1"/>
</dbReference>
<keyword evidence="4" id="KW-1185">Reference proteome</keyword>
<feature type="compositionally biased region" description="Basic residues" evidence="1">
    <location>
        <begin position="106"/>
        <end position="123"/>
    </location>
</feature>
<gene>
    <name evidence="3" type="ORF">AWW68_13415</name>
</gene>
<accession>A0A150X4N6</accession>
<dbReference type="STRING" id="333140.AWW68_13415"/>
<feature type="region of interest" description="Disordered" evidence="1">
    <location>
        <begin position="102"/>
        <end position="139"/>
    </location>
</feature>
<dbReference type="AlphaFoldDB" id="A0A150X4N6"/>
<dbReference type="GO" id="GO:0043022">
    <property type="term" value="F:ribosome binding"/>
    <property type="evidence" value="ECO:0007669"/>
    <property type="project" value="TreeGrafter"/>
</dbReference>
<dbReference type="PANTHER" id="PTHR47814">
    <property type="entry name" value="PEPTIDYL-TRNA HYDROLASE ARFB"/>
    <property type="match status" value="1"/>
</dbReference>
<dbReference type="NCBIfam" id="NF006718">
    <property type="entry name" value="PRK09256.1"/>
    <property type="match status" value="1"/>
</dbReference>
<dbReference type="GO" id="GO:0072344">
    <property type="term" value="P:rescue of stalled ribosome"/>
    <property type="evidence" value="ECO:0007669"/>
    <property type="project" value="TreeGrafter"/>
</dbReference>
<evidence type="ECO:0000313" key="3">
    <source>
        <dbReference type="EMBL" id="KYG73681.1"/>
    </source>
</evidence>
<name>A0A150X4N6_9BACT</name>
<sequence length="139" mass="15920">MFNAEEIASRDFSTELHFQTSRSSGPGGQNVNKLETRVTLRFNPSNSEVLSEEEKERLVSKWSNKLTNEGDFLISSEKHRSQLKNKEDAISLFLKEVKKAFTDPKPRKKSKPSKAAIKKRLDGKKKLAEKKAMRKPPKF</sequence>
<evidence type="ECO:0000259" key="2">
    <source>
        <dbReference type="Pfam" id="PF00472"/>
    </source>
</evidence>
<dbReference type="PANTHER" id="PTHR47814:SF1">
    <property type="entry name" value="PEPTIDYL-TRNA HYDROLASE ARFB"/>
    <property type="match status" value="1"/>
</dbReference>
<dbReference type="Proteomes" id="UP000075606">
    <property type="component" value="Unassembled WGS sequence"/>
</dbReference>
<evidence type="ECO:0000313" key="4">
    <source>
        <dbReference type="Proteomes" id="UP000075606"/>
    </source>
</evidence>
<reference evidence="3 4" key="1">
    <citation type="submission" date="2016-01" db="EMBL/GenBank/DDBJ databases">
        <title>Genome sequencing of Roseivirga spongicola UST030701-084.</title>
        <authorList>
            <person name="Selvaratnam C."/>
            <person name="Thevarajoo S."/>
            <person name="Goh K.M."/>
            <person name="Ee R."/>
            <person name="Chan K.-G."/>
            <person name="Chong C.S."/>
        </authorList>
    </citation>
    <scope>NUCLEOTIDE SEQUENCE [LARGE SCALE GENOMIC DNA]</scope>
    <source>
        <strain evidence="3 4">UST030701-084</strain>
    </source>
</reference>
<dbReference type="RefSeq" id="WP_068222328.1">
    <property type="nucleotide sequence ID" value="NZ_CP139724.1"/>
</dbReference>
<feature type="compositionally biased region" description="Polar residues" evidence="1">
    <location>
        <begin position="16"/>
        <end position="32"/>
    </location>
</feature>
<evidence type="ECO:0000256" key="1">
    <source>
        <dbReference type="SAM" id="MobiDB-lite"/>
    </source>
</evidence>
<dbReference type="Pfam" id="PF00472">
    <property type="entry name" value="RF-1"/>
    <property type="match status" value="1"/>
</dbReference>
<dbReference type="GO" id="GO:0003747">
    <property type="term" value="F:translation release factor activity"/>
    <property type="evidence" value="ECO:0007669"/>
    <property type="project" value="InterPro"/>
</dbReference>
<dbReference type="SUPFAM" id="SSF110916">
    <property type="entry name" value="Peptidyl-tRNA hydrolase domain-like"/>
    <property type="match status" value="1"/>
</dbReference>
<proteinExistence type="predicted"/>
<dbReference type="OrthoDB" id="9815709at2"/>
<comment type="caution">
    <text evidence="3">The sequence shown here is derived from an EMBL/GenBank/DDBJ whole genome shotgun (WGS) entry which is preliminary data.</text>
</comment>